<evidence type="ECO:0000313" key="5">
    <source>
        <dbReference type="EMBL" id="UYV83287.1"/>
    </source>
</evidence>
<dbReference type="PROSITE" id="PS50279">
    <property type="entry name" value="BPTI_KUNITZ_2"/>
    <property type="match status" value="1"/>
</dbReference>
<evidence type="ECO:0000256" key="3">
    <source>
        <dbReference type="ARBA" id="ARBA00023157"/>
    </source>
</evidence>
<gene>
    <name evidence="5" type="ORF">LAZ67_23000410</name>
</gene>
<dbReference type="PRINTS" id="PR00759">
    <property type="entry name" value="BASICPTASE"/>
</dbReference>
<dbReference type="InterPro" id="IPR036880">
    <property type="entry name" value="Kunitz_BPTI_sf"/>
</dbReference>
<keyword evidence="1" id="KW-0646">Protease inhibitor</keyword>
<keyword evidence="6" id="KW-1185">Reference proteome</keyword>
<proteinExistence type="predicted"/>
<evidence type="ECO:0000313" key="6">
    <source>
        <dbReference type="Proteomes" id="UP001235939"/>
    </source>
</evidence>
<organism evidence="5 6">
    <name type="scientific">Cordylochernes scorpioides</name>
    <dbReference type="NCBI Taxonomy" id="51811"/>
    <lineage>
        <taxon>Eukaryota</taxon>
        <taxon>Metazoa</taxon>
        <taxon>Ecdysozoa</taxon>
        <taxon>Arthropoda</taxon>
        <taxon>Chelicerata</taxon>
        <taxon>Arachnida</taxon>
        <taxon>Pseudoscorpiones</taxon>
        <taxon>Cheliferoidea</taxon>
        <taxon>Chernetidae</taxon>
        <taxon>Cordylochernes</taxon>
    </lineage>
</organism>
<name>A0ABY6LSE6_9ARAC</name>
<feature type="domain" description="BPTI/Kunitz inhibitor" evidence="4">
    <location>
        <begin position="9"/>
        <end position="41"/>
    </location>
</feature>
<keyword evidence="2" id="KW-0722">Serine protease inhibitor</keyword>
<dbReference type="InterPro" id="IPR020901">
    <property type="entry name" value="Prtase_inh_Kunz-CS"/>
</dbReference>
<dbReference type="SMART" id="SM00131">
    <property type="entry name" value="KU"/>
    <property type="match status" value="1"/>
</dbReference>
<evidence type="ECO:0000256" key="1">
    <source>
        <dbReference type="ARBA" id="ARBA00022690"/>
    </source>
</evidence>
<evidence type="ECO:0000259" key="4">
    <source>
        <dbReference type="PROSITE" id="PS50279"/>
    </source>
</evidence>
<dbReference type="InterPro" id="IPR050098">
    <property type="entry name" value="TFPI/VKTCI-like"/>
</dbReference>
<dbReference type="InterPro" id="IPR002223">
    <property type="entry name" value="Kunitz_BPTI"/>
</dbReference>
<dbReference type="SUPFAM" id="SSF57362">
    <property type="entry name" value="BPTI-like"/>
    <property type="match status" value="1"/>
</dbReference>
<sequence>MPPLNDRLFYHKKGVCKSFIYGGCEGNKNNFETKEECEEACLTKGDSEEDPEEKPSRYRFGKQLFNSEIAGVYSDFIIRNISPGEPSLGADGDNRC</sequence>
<dbReference type="PANTHER" id="PTHR10083:SF328">
    <property type="entry name" value="TISSUE FACTOR PATHWAY INHIBITOR"/>
    <property type="match status" value="1"/>
</dbReference>
<protein>
    <submittedName>
        <fullName evidence="5">WFIKKN2</fullName>
    </submittedName>
</protein>
<dbReference type="EMBL" id="CP092885">
    <property type="protein sequence ID" value="UYV83287.1"/>
    <property type="molecule type" value="Genomic_DNA"/>
</dbReference>
<accession>A0ABY6LSE6</accession>
<dbReference type="Proteomes" id="UP001235939">
    <property type="component" value="Chromosome 23"/>
</dbReference>
<dbReference type="Gene3D" id="4.10.410.10">
    <property type="entry name" value="Pancreatic trypsin inhibitor Kunitz domain"/>
    <property type="match status" value="1"/>
</dbReference>
<dbReference type="PANTHER" id="PTHR10083">
    <property type="entry name" value="KUNITZ-TYPE PROTEASE INHIBITOR-RELATED"/>
    <property type="match status" value="1"/>
</dbReference>
<keyword evidence="3" id="KW-1015">Disulfide bond</keyword>
<dbReference type="Pfam" id="PF00014">
    <property type="entry name" value="Kunitz_BPTI"/>
    <property type="match status" value="1"/>
</dbReference>
<dbReference type="PROSITE" id="PS00280">
    <property type="entry name" value="BPTI_KUNITZ_1"/>
    <property type="match status" value="1"/>
</dbReference>
<reference evidence="5 6" key="1">
    <citation type="submission" date="2022-03" db="EMBL/GenBank/DDBJ databases">
        <title>A chromosomal length assembly of Cordylochernes scorpioides.</title>
        <authorList>
            <person name="Zeh D."/>
            <person name="Zeh J."/>
        </authorList>
    </citation>
    <scope>NUCLEOTIDE SEQUENCE [LARGE SCALE GENOMIC DNA]</scope>
    <source>
        <strain evidence="5">IN4F17</strain>
        <tissue evidence="5">Whole Body</tissue>
    </source>
</reference>
<evidence type="ECO:0000256" key="2">
    <source>
        <dbReference type="ARBA" id="ARBA00022900"/>
    </source>
</evidence>
<dbReference type="CDD" id="cd00109">
    <property type="entry name" value="Kunitz-type"/>
    <property type="match status" value="1"/>
</dbReference>